<dbReference type="GO" id="GO:0006629">
    <property type="term" value="P:lipid metabolic process"/>
    <property type="evidence" value="ECO:0007669"/>
    <property type="project" value="InterPro"/>
</dbReference>
<dbReference type="InterPro" id="IPR051057">
    <property type="entry name" value="PI-PLC_domain"/>
</dbReference>
<dbReference type="Gene3D" id="3.20.20.190">
    <property type="entry name" value="Phosphatidylinositol (PI) phosphodiesterase"/>
    <property type="match status" value="1"/>
</dbReference>
<keyword evidence="8" id="KW-1185">Reference proteome</keyword>
<dbReference type="GO" id="GO:0004436">
    <property type="term" value="F:phosphatidylinositol diacylglycerol-lyase activity"/>
    <property type="evidence" value="ECO:0007669"/>
    <property type="project" value="UniProtKB-EC"/>
</dbReference>
<dbReference type="PANTHER" id="PTHR13593">
    <property type="match status" value="1"/>
</dbReference>
<evidence type="ECO:0000313" key="8">
    <source>
        <dbReference type="Proteomes" id="UP000214355"/>
    </source>
</evidence>
<evidence type="ECO:0000256" key="5">
    <source>
        <dbReference type="ARBA" id="ARBA00030782"/>
    </source>
</evidence>
<reference evidence="8" key="1">
    <citation type="submission" date="2016-10" db="EMBL/GenBank/DDBJ databases">
        <authorList>
            <person name="Varghese N."/>
            <person name="Submissions S."/>
        </authorList>
    </citation>
    <scope>NUCLEOTIDE SEQUENCE [LARGE SCALE GENOMIC DNA]</scope>
    <source>
        <strain evidence="8">DSM 10002</strain>
    </source>
</reference>
<dbReference type="GeneID" id="65344158"/>
<evidence type="ECO:0000256" key="3">
    <source>
        <dbReference type="ARBA" id="ARBA00019758"/>
    </source>
</evidence>
<dbReference type="SMART" id="SM00148">
    <property type="entry name" value="PLCXc"/>
    <property type="match status" value="1"/>
</dbReference>
<dbReference type="InterPro" id="IPR017946">
    <property type="entry name" value="PLC-like_Pdiesterase_TIM-brl"/>
</dbReference>
<dbReference type="EC" id="4.6.1.13" evidence="2"/>
<dbReference type="SUPFAM" id="SSF51695">
    <property type="entry name" value="PLC-like phosphodiesterases"/>
    <property type="match status" value="1"/>
</dbReference>
<dbReference type="RefSeq" id="WP_157672856.1">
    <property type="nucleotide sequence ID" value="NZ_LT629804.1"/>
</dbReference>
<name>A0A1H2LB62_9ACTO</name>
<dbReference type="STRING" id="131112.SAMN04489737_0404"/>
<evidence type="ECO:0000256" key="2">
    <source>
        <dbReference type="ARBA" id="ARBA00012581"/>
    </source>
</evidence>
<dbReference type="Proteomes" id="UP000214355">
    <property type="component" value="Chromosome I"/>
</dbReference>
<dbReference type="AlphaFoldDB" id="A0A1H2LB62"/>
<evidence type="ECO:0000256" key="4">
    <source>
        <dbReference type="ARBA" id="ARBA00030474"/>
    </source>
</evidence>
<feature type="domain" description="Phosphatidylinositol-specific phospholipase C X" evidence="6">
    <location>
        <begin position="13"/>
        <end position="155"/>
    </location>
</feature>
<dbReference type="OrthoDB" id="7191982at2"/>
<dbReference type="EMBL" id="LT629804">
    <property type="protein sequence ID" value="SDU78277.1"/>
    <property type="molecule type" value="Genomic_DNA"/>
</dbReference>
<organism evidence="7 8">
    <name type="scientific">Arcanobacterium phocae</name>
    <dbReference type="NCBI Taxonomy" id="131112"/>
    <lineage>
        <taxon>Bacteria</taxon>
        <taxon>Bacillati</taxon>
        <taxon>Actinomycetota</taxon>
        <taxon>Actinomycetes</taxon>
        <taxon>Actinomycetales</taxon>
        <taxon>Actinomycetaceae</taxon>
        <taxon>Arcanobacterium</taxon>
    </lineage>
</organism>
<dbReference type="PROSITE" id="PS50007">
    <property type="entry name" value="PIPLC_X_DOMAIN"/>
    <property type="match status" value="1"/>
</dbReference>
<proteinExistence type="predicted"/>
<gene>
    <name evidence="7" type="ORF">SAMN04489737_0404</name>
</gene>
<evidence type="ECO:0000259" key="6">
    <source>
        <dbReference type="SMART" id="SM00148"/>
    </source>
</evidence>
<dbReference type="InterPro" id="IPR000909">
    <property type="entry name" value="PLipase_C_PInositol-sp_X_dom"/>
</dbReference>
<protein>
    <recommendedName>
        <fullName evidence="3">1-phosphatidylinositol phosphodiesterase</fullName>
        <ecNumber evidence="2">4.6.1.13</ecNumber>
    </recommendedName>
    <alternativeName>
        <fullName evidence="4">Phosphatidylinositol diacylglycerol-lyase</fullName>
    </alternativeName>
    <alternativeName>
        <fullName evidence="5">Phosphatidylinositol-specific phospholipase C</fullName>
    </alternativeName>
</protein>
<sequence>MLAHNTADWMEKVDGERPLAELCLPGTHDTMTATCDHPFYRTQSLSLMEQLEAGVRYVDLRLKRNLFAAHREWQSNITGSEIFDEMTGFLREHPSEVIIARVQNANERKDDFMKYGRAMLDLVANYQEFFPEWESDRQPWGSVGDYRGKIVAFECAPEQYGFTQIGGHFWAQAWHNNPTLLIQDLWEGPDLEEKWSAIREAMGTDTDERLVLNHVSATLGELGNPLGYAQELNPRVAELFKEKQGEDLSLRGVQIFDFVTPELARATVEMNLR</sequence>
<dbReference type="GO" id="GO:0008081">
    <property type="term" value="F:phosphoric diester hydrolase activity"/>
    <property type="evidence" value="ECO:0007669"/>
    <property type="project" value="InterPro"/>
</dbReference>
<evidence type="ECO:0000256" key="1">
    <source>
        <dbReference type="ARBA" id="ARBA00001316"/>
    </source>
</evidence>
<comment type="catalytic activity">
    <reaction evidence="1">
        <text>a 1,2-diacyl-sn-glycero-3-phospho-(1D-myo-inositol) = 1D-myo-inositol 1,2-cyclic phosphate + a 1,2-diacyl-sn-glycerol</text>
        <dbReference type="Rhea" id="RHEA:17093"/>
        <dbReference type="ChEBI" id="CHEBI:17815"/>
        <dbReference type="ChEBI" id="CHEBI:57880"/>
        <dbReference type="ChEBI" id="CHEBI:58484"/>
        <dbReference type="EC" id="4.6.1.13"/>
    </reaction>
</comment>
<evidence type="ECO:0000313" key="7">
    <source>
        <dbReference type="EMBL" id="SDU78277.1"/>
    </source>
</evidence>
<accession>A0A1H2LB62</accession>
<dbReference type="PANTHER" id="PTHR13593:SF113">
    <property type="entry name" value="SI:DKEY-266F7.9"/>
    <property type="match status" value="1"/>
</dbReference>